<dbReference type="InterPro" id="IPR006868">
    <property type="entry name" value="DUF630"/>
</dbReference>
<feature type="compositionally biased region" description="Basic and acidic residues" evidence="1">
    <location>
        <begin position="295"/>
        <end position="314"/>
    </location>
</feature>
<proteinExistence type="predicted"/>
<dbReference type="OrthoDB" id="1919226at2759"/>
<dbReference type="EMBL" id="KV013947">
    <property type="protein sequence ID" value="KZV23210.1"/>
    <property type="molecule type" value="Genomic_DNA"/>
</dbReference>
<dbReference type="PANTHER" id="PTHR21450:SF2">
    <property type="entry name" value="FAMILY PROTEIN, PUTATIVE (DUF630 AND DUF632)-RELATED"/>
    <property type="match status" value="1"/>
</dbReference>
<name>A0A2Z7AQS2_9LAMI</name>
<evidence type="ECO:0000256" key="1">
    <source>
        <dbReference type="SAM" id="MobiDB-lite"/>
    </source>
</evidence>
<dbReference type="AlphaFoldDB" id="A0A2Z7AQS2"/>
<feature type="region of interest" description="Disordered" evidence="1">
    <location>
        <begin position="224"/>
        <end position="243"/>
    </location>
</feature>
<reference evidence="3 4" key="1">
    <citation type="journal article" date="2015" name="Proc. Natl. Acad. Sci. U.S.A.">
        <title>The resurrection genome of Boea hygrometrica: A blueprint for survival of dehydration.</title>
        <authorList>
            <person name="Xiao L."/>
            <person name="Yang G."/>
            <person name="Zhang L."/>
            <person name="Yang X."/>
            <person name="Zhao S."/>
            <person name="Ji Z."/>
            <person name="Zhou Q."/>
            <person name="Hu M."/>
            <person name="Wang Y."/>
            <person name="Chen M."/>
            <person name="Xu Y."/>
            <person name="Jin H."/>
            <person name="Xiao X."/>
            <person name="Hu G."/>
            <person name="Bao F."/>
            <person name="Hu Y."/>
            <person name="Wan P."/>
            <person name="Li L."/>
            <person name="Deng X."/>
            <person name="Kuang T."/>
            <person name="Xiang C."/>
            <person name="Zhu J.K."/>
            <person name="Oliver M.J."/>
            <person name="He Y."/>
        </authorList>
    </citation>
    <scope>NUCLEOTIDE SEQUENCE [LARGE SCALE GENOMIC DNA]</scope>
    <source>
        <strain evidence="4">cv. XS01</strain>
    </source>
</reference>
<accession>A0A2Z7AQS2</accession>
<evidence type="ECO:0000259" key="2">
    <source>
        <dbReference type="Pfam" id="PF04783"/>
    </source>
</evidence>
<protein>
    <recommendedName>
        <fullName evidence="2">DUF630 domain-containing protein</fullName>
    </recommendedName>
</protein>
<feature type="domain" description="DUF630" evidence="2">
    <location>
        <begin position="1"/>
        <end position="59"/>
    </location>
</feature>
<organism evidence="3 4">
    <name type="scientific">Dorcoceras hygrometricum</name>
    <dbReference type="NCBI Taxonomy" id="472368"/>
    <lineage>
        <taxon>Eukaryota</taxon>
        <taxon>Viridiplantae</taxon>
        <taxon>Streptophyta</taxon>
        <taxon>Embryophyta</taxon>
        <taxon>Tracheophyta</taxon>
        <taxon>Spermatophyta</taxon>
        <taxon>Magnoliopsida</taxon>
        <taxon>eudicotyledons</taxon>
        <taxon>Gunneridae</taxon>
        <taxon>Pentapetalae</taxon>
        <taxon>asterids</taxon>
        <taxon>lamiids</taxon>
        <taxon>Lamiales</taxon>
        <taxon>Gesneriaceae</taxon>
        <taxon>Didymocarpoideae</taxon>
        <taxon>Trichosporeae</taxon>
        <taxon>Loxocarpinae</taxon>
        <taxon>Dorcoceras</taxon>
    </lineage>
</organism>
<sequence length="353" mass="39492">MGCGGSKAEDSPLVVRCRERRELIRAAVNHRYALAAAHVSYFRSLKDVGVALREFVEEELVNSALSSSISLPSLALPATSKTENNDVDQLGLHDNEDEVDSHLNLSDSYSYDDGGDSEDHNHNYMINDHYVEPFSFSYPPRLFGEPYIDRWYQAGGQPLHSTSSSNVYYMNKSAPEIRTVFQEPPTEPTYIHSESYWNSPAAYGGNDGYFNWGSPATTSNNYSTKISKEKEVPPPPSPKASDWDFFNPFDVSDNGYLSYYSDGRYGHGSNTSSPDSNELREREGIPDLEEDTENEATKDSLKGQRMEAEAEKRSRASIPHSKVLWILLPETKQPKPASTSSCKAIITEQYPAQ</sequence>
<dbReference type="PANTHER" id="PTHR21450">
    <property type="entry name" value="PROTEIN ALTERED PHOSPHATE STARVATION RESPONSE 1"/>
    <property type="match status" value="1"/>
</dbReference>
<dbReference type="Pfam" id="PF04783">
    <property type="entry name" value="DUF630"/>
    <property type="match status" value="1"/>
</dbReference>
<feature type="region of interest" description="Disordered" evidence="1">
    <location>
        <begin position="267"/>
        <end position="316"/>
    </location>
</feature>
<feature type="region of interest" description="Disordered" evidence="1">
    <location>
        <begin position="333"/>
        <end position="353"/>
    </location>
</feature>
<gene>
    <name evidence="3" type="ORF">F511_05049</name>
</gene>
<feature type="region of interest" description="Disordered" evidence="1">
    <location>
        <begin position="80"/>
        <end position="120"/>
    </location>
</feature>
<evidence type="ECO:0000313" key="3">
    <source>
        <dbReference type="EMBL" id="KZV23210.1"/>
    </source>
</evidence>
<keyword evidence="4" id="KW-1185">Reference proteome</keyword>
<evidence type="ECO:0000313" key="4">
    <source>
        <dbReference type="Proteomes" id="UP000250235"/>
    </source>
</evidence>
<dbReference type="Proteomes" id="UP000250235">
    <property type="component" value="Unassembled WGS sequence"/>
</dbReference>